<dbReference type="HOGENOM" id="CLU_097508_0_0_11"/>
<sequence length="251" mass="27946">MSRRMWSRVPRGCGTTCGGLRRVRLDVPMSVHDVARRLPDIPTLIDRCRALAMLDAILCPEWDHRWHGYDARWSPTEAMASMRDGSGGEYSVVFAEAGAYARGFDHESPMSPYVDDGPWPGVLDEVPAVFRRYVDDPLFTDESGMPVVTACLWRTGDDDRWRAGAIDFPEDGEDSDGADWLFQLLVTDAPESYQEWAEDHFEVSVDLEAVRHVLALRPLTDEVIAALAPERVPAELAADIAEIGYPVGPGE</sequence>
<proteinExistence type="predicted"/>
<gene>
    <name evidence="1" type="ordered locus">SGR_1349</name>
</gene>
<reference evidence="2" key="1">
    <citation type="journal article" date="2008" name="J. Bacteriol.">
        <title>Genome sequence of the streptomycin-producing microorganism Streptomyces griseus IFO 13350.</title>
        <authorList>
            <person name="Ohnishi Y."/>
            <person name="Ishikawa J."/>
            <person name="Hara H."/>
            <person name="Suzuki H."/>
            <person name="Ikenoya M."/>
            <person name="Ikeda H."/>
            <person name="Yamashita A."/>
            <person name="Hattori M."/>
            <person name="Horinouchi S."/>
        </authorList>
    </citation>
    <scope>NUCLEOTIDE SEQUENCE [LARGE SCALE GENOMIC DNA]</scope>
    <source>
        <strain evidence="2">JCM 4626 / NBRC 13350</strain>
    </source>
</reference>
<accession>B1VVJ4</accession>
<dbReference type="EMBL" id="AP009493">
    <property type="protein sequence ID" value="BAG18178.1"/>
    <property type="molecule type" value="Genomic_DNA"/>
</dbReference>
<evidence type="ECO:0000313" key="2">
    <source>
        <dbReference type="Proteomes" id="UP000001685"/>
    </source>
</evidence>
<evidence type="ECO:0000313" key="1">
    <source>
        <dbReference type="EMBL" id="BAG18178.1"/>
    </source>
</evidence>
<dbReference type="eggNOG" id="ENOG502ZC50">
    <property type="taxonomic scope" value="Bacteria"/>
</dbReference>
<dbReference type="Proteomes" id="UP000001685">
    <property type="component" value="Chromosome"/>
</dbReference>
<dbReference type="AlphaFoldDB" id="B1VVJ4"/>
<name>B1VVJ4_STRGG</name>
<protein>
    <submittedName>
        <fullName evidence="1">Uncharacterized protein</fullName>
    </submittedName>
</protein>
<dbReference type="KEGG" id="sgr:SGR_1349"/>
<organism evidence="1 2">
    <name type="scientific">Streptomyces griseus subsp. griseus (strain JCM 4626 / CBS 651.72 / NBRC 13350 / KCC S-0626 / ISP 5235)</name>
    <dbReference type="NCBI Taxonomy" id="455632"/>
    <lineage>
        <taxon>Bacteria</taxon>
        <taxon>Bacillati</taxon>
        <taxon>Actinomycetota</taxon>
        <taxon>Actinomycetes</taxon>
        <taxon>Kitasatosporales</taxon>
        <taxon>Streptomycetaceae</taxon>
        <taxon>Streptomyces</taxon>
    </lineage>
</organism>